<feature type="transmembrane region" description="Helical" evidence="1">
    <location>
        <begin position="322"/>
        <end position="341"/>
    </location>
</feature>
<feature type="transmembrane region" description="Helical" evidence="1">
    <location>
        <begin position="353"/>
        <end position="376"/>
    </location>
</feature>
<feature type="transmembrane region" description="Helical" evidence="1">
    <location>
        <begin position="383"/>
        <end position="402"/>
    </location>
</feature>
<dbReference type="Pfam" id="PF01970">
    <property type="entry name" value="TctA"/>
    <property type="match status" value="1"/>
</dbReference>
<reference evidence="3" key="1">
    <citation type="journal article" date="2015" name="Nature">
        <title>Complex archaea that bridge the gap between prokaryotes and eukaryotes.</title>
        <authorList>
            <person name="Spang A."/>
            <person name="Saw J.H."/>
            <person name="Jorgensen S.L."/>
            <person name="Zaremba-Niedzwiedzka K."/>
            <person name="Martijn J."/>
            <person name="Lind A.E."/>
            <person name="van Eijk R."/>
            <person name="Schleper C."/>
            <person name="Guy L."/>
            <person name="Ettema T.J."/>
        </authorList>
    </citation>
    <scope>NUCLEOTIDE SEQUENCE</scope>
</reference>
<feature type="transmembrane region" description="Helical" evidence="1">
    <location>
        <begin position="105"/>
        <end position="130"/>
    </location>
</feature>
<dbReference type="PANTHER" id="PTHR35342:SF5">
    <property type="entry name" value="TRICARBOXYLIC TRANSPORT PROTEIN"/>
    <property type="match status" value="1"/>
</dbReference>
<feature type="transmembrane region" description="Helical" evidence="1">
    <location>
        <begin position="167"/>
        <end position="185"/>
    </location>
</feature>
<keyword evidence="1" id="KW-0472">Membrane</keyword>
<dbReference type="PANTHER" id="PTHR35342">
    <property type="entry name" value="TRICARBOXYLIC TRANSPORT PROTEIN"/>
    <property type="match status" value="1"/>
</dbReference>
<keyword evidence="1" id="KW-1133">Transmembrane helix</keyword>
<feature type="transmembrane region" description="Helical" evidence="1">
    <location>
        <begin position="142"/>
        <end position="160"/>
    </location>
</feature>
<protein>
    <recommendedName>
        <fullName evidence="2">DUF112 domain-containing protein</fullName>
    </recommendedName>
</protein>
<feature type="transmembrane region" description="Helical" evidence="1">
    <location>
        <begin position="197"/>
        <end position="221"/>
    </location>
</feature>
<gene>
    <name evidence="3" type="ORF">LCGC14_1821180</name>
</gene>
<organism evidence="3">
    <name type="scientific">marine sediment metagenome</name>
    <dbReference type="NCBI Taxonomy" id="412755"/>
    <lineage>
        <taxon>unclassified sequences</taxon>
        <taxon>metagenomes</taxon>
        <taxon>ecological metagenomes</taxon>
    </lineage>
</organism>
<sequence>MFEQIIDGALTAFLPMNIGIAFLGAVLGILFGALPGVSATLGIALLVPLTFAFPPVPALIFIGAVYCGAIYGGSISAVLLNVPGTPAAVATMLDGYAMTRQGKGGLALGLCTVASLIGGQVSVLVLLFAAPLVASFALEIRSAEFFWIVLFAMSTVGAIGEGSPVKGIIAAVLGLAIGTVGAHPMTGTIRYTFGELALYEGLPVVSALVGLFSISQVLMLAEGRGMDTQLDIPKIGRIWPGKGLIWSLRRTLARSSVIGTVVGLIPGAGADIAAFIGRSEARRYSAEPQMYGKGSPEAIAGAEAANNAVVGGSLIPMLTLGIPGNAVTAALLGGLLIHGLIPGPLLFTQAPDVLYPFIFSLFLANAFFAVVALVALPWLSRIVLVPQGVVAPMVAALAVIGAYSFRSISFDIWIMFTMGLVGYALRKAEYPLAPIILGLILGPLAEENLDRVMTLASAADLSLMGYFMQR</sequence>
<proteinExistence type="predicted"/>
<accession>A0A0F9IYQ4</accession>
<dbReference type="AlphaFoldDB" id="A0A0F9IYQ4"/>
<name>A0A0F9IYQ4_9ZZZZ</name>
<feature type="transmembrane region" description="Helical" evidence="1">
    <location>
        <begin position="12"/>
        <end position="34"/>
    </location>
</feature>
<feature type="non-terminal residue" evidence="3">
    <location>
        <position position="470"/>
    </location>
</feature>
<keyword evidence="1" id="KW-0812">Transmembrane</keyword>
<comment type="caution">
    <text evidence="3">The sequence shown here is derived from an EMBL/GenBank/DDBJ whole genome shotgun (WGS) entry which is preliminary data.</text>
</comment>
<evidence type="ECO:0000259" key="2">
    <source>
        <dbReference type="Pfam" id="PF01970"/>
    </source>
</evidence>
<dbReference type="EMBL" id="LAZR01017835">
    <property type="protein sequence ID" value="KKL98760.1"/>
    <property type="molecule type" value="Genomic_DNA"/>
</dbReference>
<feature type="domain" description="DUF112" evidence="2">
    <location>
        <begin position="19"/>
        <end position="437"/>
    </location>
</feature>
<dbReference type="InterPro" id="IPR002823">
    <property type="entry name" value="DUF112_TM"/>
</dbReference>
<evidence type="ECO:0000313" key="3">
    <source>
        <dbReference type="EMBL" id="KKL98760.1"/>
    </source>
</evidence>
<evidence type="ECO:0000256" key="1">
    <source>
        <dbReference type="SAM" id="Phobius"/>
    </source>
</evidence>